<evidence type="ECO:0000256" key="2">
    <source>
        <dbReference type="ARBA" id="ARBA00012406"/>
    </source>
</evidence>
<evidence type="ECO:0000313" key="18">
    <source>
        <dbReference type="Proteomes" id="UP000823388"/>
    </source>
</evidence>
<dbReference type="InterPro" id="IPR017441">
    <property type="entry name" value="Protein_kinase_ATP_BS"/>
</dbReference>
<proteinExistence type="inferred from homology"/>
<evidence type="ECO:0000256" key="15">
    <source>
        <dbReference type="SAM" id="MobiDB-lite"/>
    </source>
</evidence>
<evidence type="ECO:0000256" key="12">
    <source>
        <dbReference type="ARBA" id="ARBA00048329"/>
    </source>
</evidence>
<keyword evidence="4" id="KW-0723">Serine/threonine-protein kinase</keyword>
<name>A0A8T0RFJ1_PANVG</name>
<dbReference type="SMART" id="SM00220">
    <property type="entry name" value="S_TKc"/>
    <property type="match status" value="1"/>
</dbReference>
<dbReference type="InterPro" id="IPR011009">
    <property type="entry name" value="Kinase-like_dom_sf"/>
</dbReference>
<sequence length="687" mass="75136">MRRDDAAGGGGFHELFDSVRRSISFRAGAAALDEPGASPSAAAGGRGFRERIGNRLRRSRGVGLLGMAAKSPSPSPTRRLLPPPSVSPPAPAAAAAASASGGCGGVGGEGAGGGEKNSPIRWRKGDLIGSGAFGQVYLGMDLDSGELLAVKQVLIGSSNATREKAQAHVRELEDEVKMLKNLSHPNIVRYIGTVCEENTLNILLEFVPGGSIQSLLGRLGSFPEAVIRKYTKQLLYGLEYLHRNGIIHRDIKGANILVDNKGCIKLADFGASKQVEKLATATAAKTMKGTPYWMAPEVIVGSGHNCPADIWSVGCTVIEMATGKAPWSHEYQEVSLLYYVGTTKSHPPIPEHLSPEAKDFLLKCLQKEPEMRSVASDLLQHPFVTGGMEDFCQLNHAAPKETTSNEPTTYEMPTDDWELSRPGKLRNLKSYKSSGTRPLWDLHCNDDDMCHNPMVGSSFNPMCEPSDEWERKLDISPEQVSQSREFAGLAKLAESQMSQIDFTFPCEGSCEEDDEFTESKIKEFLDEKATDLNKLQTPLYEFYNTVNAGISQGFSDVCRASNMTNPMLPPRAIKMVGSASIEPICVNLNNASPESCTRRSARSSVENSRVLREIASPQLNKLEDNVHDDIQDNPSLSFSEIQKKWKEELDQELKREREMRSSGYGKVSSPSPRARRLTGKRDRSPVY</sequence>
<evidence type="ECO:0000313" key="17">
    <source>
        <dbReference type="EMBL" id="KAG2583926.1"/>
    </source>
</evidence>
<evidence type="ECO:0000256" key="11">
    <source>
        <dbReference type="ARBA" id="ARBA00047559"/>
    </source>
</evidence>
<feature type="region of interest" description="Disordered" evidence="15">
    <location>
        <begin position="63"/>
        <end position="101"/>
    </location>
</feature>
<dbReference type="PROSITE" id="PS00107">
    <property type="entry name" value="PROTEIN_KINASE_ATP"/>
    <property type="match status" value="1"/>
</dbReference>
<protein>
    <recommendedName>
        <fullName evidence="2">mitogen-activated protein kinase kinase kinase</fullName>
        <ecNumber evidence="2">2.7.11.25</ecNumber>
    </recommendedName>
</protein>
<feature type="binding site" evidence="13">
    <location>
        <position position="151"/>
    </location>
    <ligand>
        <name>ATP</name>
        <dbReference type="ChEBI" id="CHEBI:30616"/>
    </ligand>
</feature>
<dbReference type="GO" id="GO:0005737">
    <property type="term" value="C:cytoplasm"/>
    <property type="evidence" value="ECO:0007669"/>
    <property type="project" value="TreeGrafter"/>
</dbReference>
<keyword evidence="8 13" id="KW-0067">ATP-binding</keyword>
<dbReference type="PROSITE" id="PS50011">
    <property type="entry name" value="PROTEIN_KINASE_DOM"/>
    <property type="match status" value="1"/>
</dbReference>
<accession>A0A8T0RFJ1</accession>
<evidence type="ECO:0000256" key="14">
    <source>
        <dbReference type="SAM" id="Coils"/>
    </source>
</evidence>
<evidence type="ECO:0000256" key="5">
    <source>
        <dbReference type="ARBA" id="ARBA00022679"/>
    </source>
</evidence>
<dbReference type="PANTHER" id="PTHR48016:SF56">
    <property type="entry name" value="MAPKK KINASE"/>
    <property type="match status" value="1"/>
</dbReference>
<keyword evidence="6 13" id="KW-0547">Nucleotide-binding</keyword>
<feature type="compositionally biased region" description="Pro residues" evidence="15">
    <location>
        <begin position="81"/>
        <end position="91"/>
    </location>
</feature>
<evidence type="ECO:0000256" key="4">
    <source>
        <dbReference type="ARBA" id="ARBA00022527"/>
    </source>
</evidence>
<dbReference type="FunFam" id="3.30.200.20:FF:000387">
    <property type="entry name" value="Serine/threonine-protein kinase STE11"/>
    <property type="match status" value="1"/>
</dbReference>
<evidence type="ECO:0000259" key="16">
    <source>
        <dbReference type="PROSITE" id="PS50011"/>
    </source>
</evidence>
<dbReference type="EMBL" id="CM029047">
    <property type="protein sequence ID" value="KAG2583926.1"/>
    <property type="molecule type" value="Genomic_DNA"/>
</dbReference>
<evidence type="ECO:0000256" key="6">
    <source>
        <dbReference type="ARBA" id="ARBA00022741"/>
    </source>
</evidence>
<feature type="domain" description="Protein kinase" evidence="16">
    <location>
        <begin position="122"/>
        <end position="384"/>
    </location>
</feature>
<dbReference type="Proteomes" id="UP000823388">
    <property type="component" value="Chromosome 6K"/>
</dbReference>
<dbReference type="InterPro" id="IPR050538">
    <property type="entry name" value="MAP_kinase_kinase_kinase"/>
</dbReference>
<feature type="region of interest" description="Disordered" evidence="15">
    <location>
        <begin position="33"/>
        <end position="52"/>
    </location>
</feature>
<dbReference type="PROSITE" id="PS00108">
    <property type="entry name" value="PROTEIN_KINASE_ST"/>
    <property type="match status" value="1"/>
</dbReference>
<dbReference type="GO" id="GO:0005524">
    <property type="term" value="F:ATP binding"/>
    <property type="evidence" value="ECO:0007669"/>
    <property type="project" value="UniProtKB-UniRule"/>
</dbReference>
<comment type="catalytic activity">
    <reaction evidence="11">
        <text>L-threonyl-[protein] + ATP = O-phospho-L-threonyl-[protein] + ADP + H(+)</text>
        <dbReference type="Rhea" id="RHEA:46608"/>
        <dbReference type="Rhea" id="RHEA-COMP:11060"/>
        <dbReference type="Rhea" id="RHEA-COMP:11605"/>
        <dbReference type="ChEBI" id="CHEBI:15378"/>
        <dbReference type="ChEBI" id="CHEBI:30013"/>
        <dbReference type="ChEBI" id="CHEBI:30616"/>
        <dbReference type="ChEBI" id="CHEBI:61977"/>
        <dbReference type="ChEBI" id="CHEBI:456216"/>
        <dbReference type="EC" id="2.7.11.25"/>
    </reaction>
</comment>
<organism evidence="17 18">
    <name type="scientific">Panicum virgatum</name>
    <name type="common">Blackwell switchgrass</name>
    <dbReference type="NCBI Taxonomy" id="38727"/>
    <lineage>
        <taxon>Eukaryota</taxon>
        <taxon>Viridiplantae</taxon>
        <taxon>Streptophyta</taxon>
        <taxon>Embryophyta</taxon>
        <taxon>Tracheophyta</taxon>
        <taxon>Spermatophyta</taxon>
        <taxon>Magnoliopsida</taxon>
        <taxon>Liliopsida</taxon>
        <taxon>Poales</taxon>
        <taxon>Poaceae</taxon>
        <taxon>PACMAD clade</taxon>
        <taxon>Panicoideae</taxon>
        <taxon>Panicodae</taxon>
        <taxon>Paniceae</taxon>
        <taxon>Panicinae</taxon>
        <taxon>Panicum</taxon>
        <taxon>Panicum sect. Hiantes</taxon>
    </lineage>
</organism>
<comment type="similarity">
    <text evidence="1">Belongs to the protein kinase superfamily. STE Ser/Thr protein kinase family. MAP kinase kinase kinase subfamily.</text>
</comment>
<comment type="catalytic activity">
    <reaction evidence="12">
        <text>L-seryl-[protein] + ATP = O-phospho-L-seryl-[protein] + ADP + H(+)</text>
        <dbReference type="Rhea" id="RHEA:17989"/>
        <dbReference type="Rhea" id="RHEA-COMP:9863"/>
        <dbReference type="Rhea" id="RHEA-COMP:11604"/>
        <dbReference type="ChEBI" id="CHEBI:15378"/>
        <dbReference type="ChEBI" id="CHEBI:29999"/>
        <dbReference type="ChEBI" id="CHEBI:30616"/>
        <dbReference type="ChEBI" id="CHEBI:83421"/>
        <dbReference type="ChEBI" id="CHEBI:456216"/>
        <dbReference type="EC" id="2.7.11.25"/>
    </reaction>
</comment>
<gene>
    <name evidence="17" type="ORF">PVAP13_6KG252600</name>
</gene>
<evidence type="ECO:0000256" key="13">
    <source>
        <dbReference type="PROSITE-ProRule" id="PRU10141"/>
    </source>
</evidence>
<dbReference type="PANTHER" id="PTHR48016">
    <property type="entry name" value="MAP KINASE KINASE KINASE SSK2-RELATED-RELATED"/>
    <property type="match status" value="1"/>
</dbReference>
<comment type="caution">
    <text evidence="17">The sequence shown here is derived from an EMBL/GenBank/DDBJ whole genome shotgun (WGS) entry which is preliminary data.</text>
</comment>
<evidence type="ECO:0000256" key="3">
    <source>
        <dbReference type="ARBA" id="ARBA00022499"/>
    </source>
</evidence>
<dbReference type="SUPFAM" id="SSF56112">
    <property type="entry name" value="Protein kinase-like (PK-like)"/>
    <property type="match status" value="1"/>
</dbReference>
<dbReference type="GO" id="GO:0004709">
    <property type="term" value="F:MAP kinase kinase kinase activity"/>
    <property type="evidence" value="ECO:0007669"/>
    <property type="project" value="UniProtKB-EC"/>
</dbReference>
<dbReference type="CDD" id="cd06606">
    <property type="entry name" value="STKc_MAPKKK"/>
    <property type="match status" value="1"/>
</dbReference>
<evidence type="ECO:0000256" key="1">
    <source>
        <dbReference type="ARBA" id="ARBA00006529"/>
    </source>
</evidence>
<evidence type="ECO:0000256" key="9">
    <source>
        <dbReference type="ARBA" id="ARBA00022843"/>
    </source>
</evidence>
<dbReference type="InterPro" id="IPR008271">
    <property type="entry name" value="Ser/Thr_kinase_AS"/>
</dbReference>
<reference evidence="17" key="1">
    <citation type="submission" date="2020-05" db="EMBL/GenBank/DDBJ databases">
        <title>WGS assembly of Panicum virgatum.</title>
        <authorList>
            <person name="Lovell J.T."/>
            <person name="Jenkins J."/>
            <person name="Shu S."/>
            <person name="Juenger T.E."/>
            <person name="Schmutz J."/>
        </authorList>
    </citation>
    <scope>NUCLEOTIDE SEQUENCE</scope>
    <source>
        <strain evidence="17">AP13</strain>
    </source>
</reference>
<keyword evidence="10 14" id="KW-0175">Coiled coil</keyword>
<keyword evidence="3" id="KW-1017">Isopeptide bond</keyword>
<evidence type="ECO:0000256" key="7">
    <source>
        <dbReference type="ARBA" id="ARBA00022777"/>
    </source>
</evidence>
<dbReference type="AlphaFoldDB" id="A0A8T0RFJ1"/>
<keyword evidence="7" id="KW-0418">Kinase</keyword>
<dbReference type="FunFam" id="1.10.510.10:FF:000382">
    <property type="entry name" value="Mitogen-activated protein kinase kinase kinase 2"/>
    <property type="match status" value="1"/>
</dbReference>
<feature type="coiled-coil region" evidence="14">
    <location>
        <begin position="155"/>
        <end position="182"/>
    </location>
</feature>
<dbReference type="OrthoDB" id="266718at2759"/>
<dbReference type="InterPro" id="IPR000719">
    <property type="entry name" value="Prot_kinase_dom"/>
</dbReference>
<feature type="region of interest" description="Disordered" evidence="15">
    <location>
        <begin position="652"/>
        <end position="687"/>
    </location>
</feature>
<dbReference type="Gene3D" id="1.10.510.10">
    <property type="entry name" value="Transferase(Phosphotransferase) domain 1"/>
    <property type="match status" value="1"/>
</dbReference>
<keyword evidence="5" id="KW-0808">Transferase</keyword>
<keyword evidence="9" id="KW-0832">Ubl conjugation</keyword>
<keyword evidence="18" id="KW-1185">Reference proteome</keyword>
<dbReference type="EC" id="2.7.11.25" evidence="2"/>
<dbReference type="Pfam" id="PF00069">
    <property type="entry name" value="Pkinase"/>
    <property type="match status" value="1"/>
</dbReference>
<evidence type="ECO:0000256" key="8">
    <source>
        <dbReference type="ARBA" id="ARBA00022840"/>
    </source>
</evidence>
<evidence type="ECO:0000256" key="10">
    <source>
        <dbReference type="ARBA" id="ARBA00023054"/>
    </source>
</evidence>